<dbReference type="InterPro" id="IPR011335">
    <property type="entry name" value="Restrct_endonuc-II-like"/>
</dbReference>
<comment type="caution">
    <text evidence="3">The sequence shown here is derived from an EMBL/GenBank/DDBJ whole genome shotgun (WGS) entry which is preliminary data.</text>
</comment>
<dbReference type="InterPro" id="IPR011856">
    <property type="entry name" value="tRNA_endonuc-like_dom_sf"/>
</dbReference>
<dbReference type="PANTHER" id="PTHR34039:SF1">
    <property type="entry name" value="UPF0102 PROTEIN YRAN"/>
    <property type="match status" value="1"/>
</dbReference>
<evidence type="ECO:0000256" key="2">
    <source>
        <dbReference type="HAMAP-Rule" id="MF_00048"/>
    </source>
</evidence>
<reference evidence="3 4" key="1">
    <citation type="submission" date="2022-10" db="EMBL/GenBank/DDBJ databases">
        <title>Comparative genomics and taxonomic characterization of three novel marine species of genus Reichenbachiella exhibiting antioxidant and polysaccharide degradation activities.</title>
        <authorList>
            <person name="Muhammad N."/>
            <person name="Lee Y.-J."/>
            <person name="Ko J."/>
            <person name="Kim S.-G."/>
        </authorList>
    </citation>
    <scope>NUCLEOTIDE SEQUENCE [LARGE SCALE GENOMIC DNA]</scope>
    <source>
        <strain evidence="3 4">ABR2-5</strain>
    </source>
</reference>
<keyword evidence="4" id="KW-1185">Reference proteome</keyword>
<dbReference type="Pfam" id="PF02021">
    <property type="entry name" value="UPF0102"/>
    <property type="match status" value="1"/>
</dbReference>
<dbReference type="NCBIfam" id="NF009150">
    <property type="entry name" value="PRK12497.1-3"/>
    <property type="match status" value="1"/>
</dbReference>
<organism evidence="3 4">
    <name type="scientific">Reichenbachiella ulvae</name>
    <dbReference type="NCBI Taxonomy" id="2980104"/>
    <lineage>
        <taxon>Bacteria</taxon>
        <taxon>Pseudomonadati</taxon>
        <taxon>Bacteroidota</taxon>
        <taxon>Cytophagia</taxon>
        <taxon>Cytophagales</taxon>
        <taxon>Reichenbachiellaceae</taxon>
        <taxon>Reichenbachiella</taxon>
    </lineage>
</organism>
<comment type="similarity">
    <text evidence="1 2">Belongs to the UPF0102 family.</text>
</comment>
<dbReference type="SUPFAM" id="SSF52980">
    <property type="entry name" value="Restriction endonuclease-like"/>
    <property type="match status" value="1"/>
</dbReference>
<evidence type="ECO:0000313" key="3">
    <source>
        <dbReference type="EMBL" id="MCV9387954.1"/>
    </source>
</evidence>
<dbReference type="CDD" id="cd20736">
    <property type="entry name" value="PoNe_Nuclease"/>
    <property type="match status" value="1"/>
</dbReference>
<name>A0ABT3CWQ2_9BACT</name>
<accession>A0ABT3CWQ2</accession>
<dbReference type="InterPro" id="IPR003509">
    <property type="entry name" value="UPF0102_YraN-like"/>
</dbReference>
<dbReference type="EMBL" id="JAOYOD010000001">
    <property type="protein sequence ID" value="MCV9387954.1"/>
    <property type="molecule type" value="Genomic_DNA"/>
</dbReference>
<sequence>MNTNKITGDKAERLAEDALRQNKFEILEKNFRYKRAEIDLIAKQDALILFVEVKYRKNENYGYPEEFVSENQQRLILEAADHYLNQIDWKGEIRFDIMAVSSDLKITHFEDAFH</sequence>
<evidence type="ECO:0000313" key="4">
    <source>
        <dbReference type="Proteomes" id="UP001300692"/>
    </source>
</evidence>
<evidence type="ECO:0000256" key="1">
    <source>
        <dbReference type="ARBA" id="ARBA00006738"/>
    </source>
</evidence>
<gene>
    <name evidence="3" type="ORF">N7U62_14825</name>
</gene>
<proteinExistence type="inferred from homology"/>
<dbReference type="HAMAP" id="MF_00048">
    <property type="entry name" value="UPF0102"/>
    <property type="match status" value="1"/>
</dbReference>
<dbReference type="Proteomes" id="UP001300692">
    <property type="component" value="Unassembled WGS sequence"/>
</dbReference>
<dbReference type="Gene3D" id="3.40.1350.10">
    <property type="match status" value="1"/>
</dbReference>
<dbReference type="PANTHER" id="PTHR34039">
    <property type="entry name" value="UPF0102 PROTEIN YRAN"/>
    <property type="match status" value="1"/>
</dbReference>
<protein>
    <recommendedName>
        <fullName evidence="2">UPF0102 protein N7U62_14825</fullName>
    </recommendedName>
</protein>
<dbReference type="RefSeq" id="WP_264138775.1">
    <property type="nucleotide sequence ID" value="NZ_JAOYOD010000001.1"/>
</dbReference>